<evidence type="ECO:0000313" key="3">
    <source>
        <dbReference type="RefSeq" id="XP_037880686.1"/>
    </source>
</evidence>
<organism evidence="2 3">
    <name type="scientific">Glossina fuscipes</name>
    <dbReference type="NCBI Taxonomy" id="7396"/>
    <lineage>
        <taxon>Eukaryota</taxon>
        <taxon>Metazoa</taxon>
        <taxon>Ecdysozoa</taxon>
        <taxon>Arthropoda</taxon>
        <taxon>Hexapoda</taxon>
        <taxon>Insecta</taxon>
        <taxon>Pterygota</taxon>
        <taxon>Neoptera</taxon>
        <taxon>Endopterygota</taxon>
        <taxon>Diptera</taxon>
        <taxon>Brachycera</taxon>
        <taxon>Muscomorpha</taxon>
        <taxon>Hippoboscoidea</taxon>
        <taxon>Glossinidae</taxon>
        <taxon>Glossina</taxon>
    </lineage>
</organism>
<name>A0A8U0W6G2_9MUSC</name>
<dbReference type="Proteomes" id="UP000092443">
    <property type="component" value="Unplaced"/>
</dbReference>
<dbReference type="KEGG" id="gfs:119632060"/>
<evidence type="ECO:0000313" key="2">
    <source>
        <dbReference type="Proteomes" id="UP000092443"/>
    </source>
</evidence>
<accession>A0A8U0W6G2</accession>
<keyword evidence="1" id="KW-0812">Transmembrane</keyword>
<dbReference type="GeneID" id="119632060"/>
<protein>
    <submittedName>
        <fullName evidence="3">Uncharacterized protein LOC119632060</fullName>
    </submittedName>
</protein>
<keyword evidence="1" id="KW-0472">Membrane</keyword>
<reference evidence="3" key="1">
    <citation type="submission" date="2025-08" db="UniProtKB">
        <authorList>
            <consortium name="RefSeq"/>
        </authorList>
    </citation>
    <scope>IDENTIFICATION</scope>
    <source>
        <tissue evidence="3">Whole body pupa</tissue>
    </source>
</reference>
<gene>
    <name evidence="3" type="primary">LOC119632060</name>
</gene>
<dbReference type="AlphaFoldDB" id="A0A8U0W6G2"/>
<proteinExistence type="predicted"/>
<keyword evidence="1" id="KW-1133">Transmembrane helix</keyword>
<keyword evidence="2" id="KW-1185">Reference proteome</keyword>
<feature type="transmembrane region" description="Helical" evidence="1">
    <location>
        <begin position="21"/>
        <end position="43"/>
    </location>
</feature>
<sequence>MGQIEESKRKPRRTRGTPSYYYRNRFAAASIAIGSSIFALFYLTPVFQVANEKLNKSLLVVTEEEKDRKFTFNLGAIPRTSEGIQKNIDETKELFSQR</sequence>
<evidence type="ECO:0000256" key="1">
    <source>
        <dbReference type="SAM" id="Phobius"/>
    </source>
</evidence>
<dbReference type="RefSeq" id="XP_037880686.1">
    <property type="nucleotide sequence ID" value="XM_038024758.1"/>
</dbReference>